<evidence type="ECO:0000313" key="2">
    <source>
        <dbReference type="EMBL" id="GAA0479191.1"/>
    </source>
</evidence>
<dbReference type="Proteomes" id="UP000830542">
    <property type="component" value="Plasmid unnamed1"/>
</dbReference>
<geneLocation type="plasmid" evidence="3 5">
    <name>unnamed1</name>
</geneLocation>
<reference evidence="2" key="1">
    <citation type="journal article" date="2014" name="Int. J. Syst. Evol. Microbiol.">
        <title>Complete genome sequence of Corynebacterium casei LMG S-19264T (=DSM 44701T), isolated from a smear-ripened cheese.</title>
        <authorList>
            <consortium name="US DOE Joint Genome Institute (JGI-PGF)"/>
            <person name="Walter F."/>
            <person name="Albersmeier A."/>
            <person name="Kalinowski J."/>
            <person name="Ruckert C."/>
        </authorList>
    </citation>
    <scope>NUCLEOTIDE SEQUENCE</scope>
    <source>
        <strain evidence="2">JCM 12289</strain>
    </source>
</reference>
<gene>
    <name evidence="2" type="ORF">GCM10008985_38950</name>
    <name evidence="3" type="ORF">MUK72_15995</name>
    <name evidence="4" type="ORF">MUK72_17400</name>
</gene>
<keyword evidence="3" id="KW-0614">Plasmid</keyword>
<dbReference type="RefSeq" id="WP_244705632.1">
    <property type="nucleotide sequence ID" value="NZ_BAAADN010000104.1"/>
</dbReference>
<name>A0AAV3SPG0_HALDO</name>
<dbReference type="KEGG" id="hdo:MUK72_15995"/>
<dbReference type="AlphaFoldDB" id="A0AAV3SPG0"/>
<dbReference type="Proteomes" id="UP001500962">
    <property type="component" value="Unassembled WGS sequence"/>
</dbReference>
<evidence type="ECO:0000313" key="3">
    <source>
        <dbReference type="EMBL" id="UOO96682.1"/>
    </source>
</evidence>
<evidence type="ECO:0000313" key="4">
    <source>
        <dbReference type="EMBL" id="UOO96978.1"/>
    </source>
</evidence>
<dbReference type="KEGG" id="hdo:MUK72_17400"/>
<dbReference type="InterPro" id="IPR003033">
    <property type="entry name" value="SCP2_sterol-bd_dom"/>
</dbReference>
<dbReference type="SUPFAM" id="SSF55718">
    <property type="entry name" value="SCP-like"/>
    <property type="match status" value="1"/>
</dbReference>
<reference evidence="2" key="3">
    <citation type="submission" date="2023-12" db="EMBL/GenBank/DDBJ databases">
        <authorList>
            <person name="Sun Q."/>
            <person name="Inoue M."/>
        </authorList>
    </citation>
    <scope>NUCLEOTIDE SEQUENCE</scope>
    <source>
        <strain evidence="2">JCM 12289</strain>
    </source>
</reference>
<reference evidence="3" key="2">
    <citation type="submission" date="2022-04" db="EMBL/GenBank/DDBJ databases">
        <title>Sequencing and genomic assembly of Halococcus dombrowskii.</title>
        <authorList>
            <person name="Lim S.W."/>
            <person name="MacLea K.S."/>
        </authorList>
    </citation>
    <scope>NUCLEOTIDE SEQUENCE</scope>
    <source>
        <strain evidence="3">H4</strain>
        <plasmid evidence="3">unnamed1</plasmid>
        <plasmid evidence="4">unnamed2</plasmid>
    </source>
</reference>
<dbReference type="InterPro" id="IPR036527">
    <property type="entry name" value="SCP2_sterol-bd_dom_sf"/>
</dbReference>
<evidence type="ECO:0000313" key="6">
    <source>
        <dbReference type="Proteomes" id="UP001500962"/>
    </source>
</evidence>
<dbReference type="EMBL" id="CP095006">
    <property type="protein sequence ID" value="UOO96682.1"/>
    <property type="molecule type" value="Genomic_DNA"/>
</dbReference>
<feature type="domain" description="SCP2" evidence="1">
    <location>
        <begin position="1"/>
        <end position="42"/>
    </location>
</feature>
<dbReference type="EMBL" id="BAAADN010000104">
    <property type="protein sequence ID" value="GAA0479191.1"/>
    <property type="molecule type" value="Genomic_DNA"/>
</dbReference>
<sequence>MTGPADELVGLITGSLDPIQGFMQQKYEMEGDIQKGTRLASTVGQLTDLLPD</sequence>
<dbReference type="GeneID" id="71763662"/>
<accession>A0AAV3SPG0</accession>
<evidence type="ECO:0000259" key="1">
    <source>
        <dbReference type="Pfam" id="PF02036"/>
    </source>
</evidence>
<evidence type="ECO:0000313" key="5">
    <source>
        <dbReference type="Proteomes" id="UP000830542"/>
    </source>
</evidence>
<dbReference type="Proteomes" id="UP000830542">
    <property type="component" value="Plasmid unnamed2"/>
</dbReference>
<organism evidence="2 6">
    <name type="scientific">Halococcus dombrowskii</name>
    <dbReference type="NCBI Taxonomy" id="179637"/>
    <lineage>
        <taxon>Archaea</taxon>
        <taxon>Methanobacteriati</taxon>
        <taxon>Methanobacteriota</taxon>
        <taxon>Stenosarchaea group</taxon>
        <taxon>Halobacteria</taxon>
        <taxon>Halobacteriales</taxon>
        <taxon>Halococcaceae</taxon>
        <taxon>Halococcus</taxon>
    </lineage>
</organism>
<dbReference type="Gene3D" id="3.30.1050.10">
    <property type="entry name" value="SCP2 sterol-binding domain"/>
    <property type="match status" value="1"/>
</dbReference>
<protein>
    <submittedName>
        <fullName evidence="3">SCP2 sterol-binding domain-containing protein</fullName>
    </submittedName>
</protein>
<geneLocation type="plasmid" evidence="4 5">
    <name>unnamed2</name>
</geneLocation>
<proteinExistence type="predicted"/>
<dbReference type="Pfam" id="PF02036">
    <property type="entry name" value="SCP2"/>
    <property type="match status" value="1"/>
</dbReference>
<dbReference type="EMBL" id="CP095007">
    <property type="protein sequence ID" value="UOO96978.1"/>
    <property type="molecule type" value="Genomic_DNA"/>
</dbReference>
<keyword evidence="5" id="KW-1185">Reference proteome</keyword>